<comment type="caution">
    <text evidence="2">The sequence shown here is derived from an EMBL/GenBank/DDBJ whole genome shotgun (WGS) entry which is preliminary data.</text>
</comment>
<evidence type="ECO:0000313" key="2">
    <source>
        <dbReference type="EMBL" id="MTH55059.1"/>
    </source>
</evidence>
<proteinExistence type="predicted"/>
<name>A0A7X2S7H4_9BACI</name>
<gene>
    <name evidence="2" type="ORF">GKZ89_16770</name>
</gene>
<dbReference type="AlphaFoldDB" id="A0A7X2S7H4"/>
<dbReference type="Proteomes" id="UP000434639">
    <property type="component" value="Unassembled WGS sequence"/>
</dbReference>
<feature type="compositionally biased region" description="Polar residues" evidence="1">
    <location>
        <begin position="7"/>
        <end position="37"/>
    </location>
</feature>
<dbReference type="EMBL" id="WMIB01000022">
    <property type="protein sequence ID" value="MTH55059.1"/>
    <property type="molecule type" value="Genomic_DNA"/>
</dbReference>
<protein>
    <submittedName>
        <fullName evidence="2">Uncharacterized protein</fullName>
    </submittedName>
</protein>
<evidence type="ECO:0000256" key="1">
    <source>
        <dbReference type="SAM" id="MobiDB-lite"/>
    </source>
</evidence>
<dbReference type="OrthoDB" id="2112831at2"/>
<feature type="region of interest" description="Disordered" evidence="1">
    <location>
        <begin position="1"/>
        <end position="39"/>
    </location>
</feature>
<keyword evidence="3" id="KW-1185">Reference proteome</keyword>
<reference evidence="2 3" key="1">
    <citation type="journal article" date="2017" name="Int. J. Syst. Evol. Microbiol.">
        <title>Bacillus mangrovi sp. nov., isolated from a sediment sample from a mangrove forest.</title>
        <authorList>
            <person name="Gupta V."/>
            <person name="Singh P.K."/>
            <person name="Korpole S."/>
            <person name="Tanuku N.R.S."/>
            <person name="Pinnaka A.K."/>
        </authorList>
    </citation>
    <scope>NUCLEOTIDE SEQUENCE [LARGE SCALE GENOMIC DNA]</scope>
    <source>
        <strain evidence="2 3">KCTC 33872</strain>
    </source>
</reference>
<dbReference type="InterPro" id="IPR045527">
    <property type="entry name" value="DUF6470"/>
</dbReference>
<organism evidence="2 3">
    <name type="scientific">Metabacillus mangrovi</name>
    <dbReference type="NCBI Taxonomy" id="1491830"/>
    <lineage>
        <taxon>Bacteria</taxon>
        <taxon>Bacillati</taxon>
        <taxon>Bacillota</taxon>
        <taxon>Bacilli</taxon>
        <taxon>Bacillales</taxon>
        <taxon>Bacillaceae</taxon>
        <taxon>Metabacillus</taxon>
    </lineage>
</organism>
<sequence>MKIPQIRIQSTPGKIGHTTIQPRMEQQQPKPSLSIQQPKADLTIETTKGELSIDTTEARADVDLKHISRRIQEFAQQGYQDWLEGMARVSSQGDDLMKIENGGNPIPEQARANSESPIYDFNIAFIPRAGGVKLNYTPAQVKIDAEPRKPVIDVQINKPILDYTPGDTEFDMLQYPDLDIRFETIDIKV</sequence>
<evidence type="ECO:0000313" key="3">
    <source>
        <dbReference type="Proteomes" id="UP000434639"/>
    </source>
</evidence>
<dbReference type="Pfam" id="PF20074">
    <property type="entry name" value="DUF6470"/>
    <property type="match status" value="1"/>
</dbReference>
<accession>A0A7X2S7H4</accession>
<dbReference type="RefSeq" id="WP_155113570.1">
    <property type="nucleotide sequence ID" value="NZ_WMIB01000022.1"/>
</dbReference>